<dbReference type="Gene3D" id="3.40.190.150">
    <property type="entry name" value="Bordetella uptake gene, domain 1"/>
    <property type="match status" value="1"/>
</dbReference>
<evidence type="ECO:0008006" key="4">
    <source>
        <dbReference type="Google" id="ProtNLM"/>
    </source>
</evidence>
<dbReference type="AlphaFoldDB" id="A0A225MQU9"/>
<dbReference type="Pfam" id="PF03401">
    <property type="entry name" value="TctC"/>
    <property type="match status" value="1"/>
</dbReference>
<evidence type="ECO:0000313" key="3">
    <source>
        <dbReference type="Proteomes" id="UP000214603"/>
    </source>
</evidence>
<dbReference type="PANTHER" id="PTHR42928">
    <property type="entry name" value="TRICARBOXYLATE-BINDING PROTEIN"/>
    <property type="match status" value="1"/>
</dbReference>
<evidence type="ECO:0000313" key="2">
    <source>
        <dbReference type="EMBL" id="OWT63615.1"/>
    </source>
</evidence>
<dbReference type="Gene3D" id="3.40.190.10">
    <property type="entry name" value="Periplasmic binding protein-like II"/>
    <property type="match status" value="1"/>
</dbReference>
<dbReference type="PANTHER" id="PTHR42928:SF5">
    <property type="entry name" value="BLR1237 PROTEIN"/>
    <property type="match status" value="1"/>
</dbReference>
<reference evidence="3" key="1">
    <citation type="submission" date="2017-06" db="EMBL/GenBank/DDBJ databases">
        <title>Herbaspirillum phytohormonus sp. nov., isolated from the root nodule of Robinia pseudoacacia in lead-zinc mine.</title>
        <authorList>
            <person name="Fan M."/>
            <person name="Lin Y."/>
        </authorList>
    </citation>
    <scope>NUCLEOTIDE SEQUENCE [LARGE SCALE GENOMIC DNA]</scope>
    <source>
        <strain evidence="3">SC-089</strain>
    </source>
</reference>
<dbReference type="Proteomes" id="UP000214603">
    <property type="component" value="Unassembled WGS sequence"/>
</dbReference>
<dbReference type="PIRSF" id="PIRSF017082">
    <property type="entry name" value="YflP"/>
    <property type="match status" value="1"/>
</dbReference>
<keyword evidence="3" id="KW-1185">Reference proteome</keyword>
<dbReference type="SUPFAM" id="SSF53850">
    <property type="entry name" value="Periplasmic binding protein-like II"/>
    <property type="match status" value="1"/>
</dbReference>
<dbReference type="CDD" id="cd13578">
    <property type="entry name" value="PBP2_Bug27"/>
    <property type="match status" value="1"/>
</dbReference>
<protein>
    <recommendedName>
        <fullName evidence="4">Tripartite tricarboxylate transporter substrate binding protein</fullName>
    </recommendedName>
</protein>
<name>A0A225MQU9_9BURK</name>
<accession>A0A225MQU9</accession>
<gene>
    <name evidence="2" type="ORF">CEY11_04630</name>
</gene>
<dbReference type="InterPro" id="IPR042100">
    <property type="entry name" value="Bug_dom1"/>
</dbReference>
<dbReference type="EMBL" id="NJIH01000003">
    <property type="protein sequence ID" value="OWT63615.1"/>
    <property type="molecule type" value="Genomic_DNA"/>
</dbReference>
<evidence type="ECO:0000256" key="1">
    <source>
        <dbReference type="ARBA" id="ARBA00006987"/>
    </source>
</evidence>
<sequence>MMLRFHLNKRSWRVQMALRRIGICLSLALVLASVAVFSQARAGSYPTRAVRLVVGFAPGGGTDIVARLLAEKLTKELGQSIVVENRSGATGMIAAKFVATAPPDGYTLLMGHVNSQAIAPALTDHPPYDPVQDFAPVAYIGYLPNILVINPAATPVDSVAALLALAKTRPNGLSFASPGFGSTNHLAGEMLRFESGAKLFHVPYRGSGPATVDLLAGRVDMNFDVTASVLPYIKAGKLRALAVTGQKRDPELPDVPTMEELGYKSFNITNWYGIVAPAGTPAPIIDILHKAIERVLNTPDVVEQFAKLGIRRVTMTAAQFGKFNQDEYMKYRDFARRTGIRLEQ</sequence>
<comment type="similarity">
    <text evidence="1">Belongs to the UPF0065 (bug) family.</text>
</comment>
<proteinExistence type="inferred from homology"/>
<organism evidence="2 3">
    <name type="scientific">Candidimonas nitroreducens</name>
    <dbReference type="NCBI Taxonomy" id="683354"/>
    <lineage>
        <taxon>Bacteria</taxon>
        <taxon>Pseudomonadati</taxon>
        <taxon>Pseudomonadota</taxon>
        <taxon>Betaproteobacteria</taxon>
        <taxon>Burkholderiales</taxon>
        <taxon>Alcaligenaceae</taxon>
        <taxon>Candidimonas</taxon>
    </lineage>
</organism>
<comment type="caution">
    <text evidence="2">The sequence shown here is derived from an EMBL/GenBank/DDBJ whole genome shotgun (WGS) entry which is preliminary data.</text>
</comment>
<dbReference type="InterPro" id="IPR005064">
    <property type="entry name" value="BUG"/>
</dbReference>